<dbReference type="EMBL" id="BPQB01000096">
    <property type="protein sequence ID" value="GJE98889.1"/>
    <property type="molecule type" value="Genomic_DNA"/>
</dbReference>
<dbReference type="AlphaFoldDB" id="A0A9P3LLN6"/>
<gene>
    <name evidence="3" type="ORF">PsYK624_151260</name>
</gene>
<organism evidence="3 4">
    <name type="scientific">Phanerochaete sordida</name>
    <dbReference type="NCBI Taxonomy" id="48140"/>
    <lineage>
        <taxon>Eukaryota</taxon>
        <taxon>Fungi</taxon>
        <taxon>Dikarya</taxon>
        <taxon>Basidiomycota</taxon>
        <taxon>Agaricomycotina</taxon>
        <taxon>Agaricomycetes</taxon>
        <taxon>Polyporales</taxon>
        <taxon>Phanerochaetaceae</taxon>
        <taxon>Phanerochaete</taxon>
    </lineage>
</organism>
<evidence type="ECO:0000313" key="4">
    <source>
        <dbReference type="Proteomes" id="UP000703269"/>
    </source>
</evidence>
<sequence>MLSKLACILGVAAAAATVVVALPSSPTHVGRDAADDCSVDPTGYKRDQLELDDPIGEFAQLNSSLAASWDNGTHVAERAELVNWNYNIDCKIFPNICENWCFYRYCKAGSFQVHVDRNANNRGRSACKSPNKCSYNCKGTGGWSLNPNQMWECDEQPKNTNTEGGPGAATRCMTKRENGDEGIAWRNFINQSGTKNPALPNGQLITVVLGNVNAGGLCASYAGGNTKCPAPITPQSPNVGVLNAAGHGSDDGIRQA</sequence>
<dbReference type="InterPro" id="IPR029476">
    <property type="entry name" value="DNase_NucA_NucB"/>
</dbReference>
<name>A0A9P3LLN6_9APHY</name>
<evidence type="ECO:0000256" key="1">
    <source>
        <dbReference type="SAM" id="SignalP"/>
    </source>
</evidence>
<feature type="signal peptide" evidence="1">
    <location>
        <begin position="1"/>
        <end position="21"/>
    </location>
</feature>
<dbReference type="Proteomes" id="UP000703269">
    <property type="component" value="Unassembled WGS sequence"/>
</dbReference>
<feature type="chain" id="PRO_5040186531" description="Deoxyribonuclease NucA/NucB domain-containing protein" evidence="1">
    <location>
        <begin position="22"/>
        <end position="256"/>
    </location>
</feature>
<keyword evidence="1" id="KW-0732">Signal</keyword>
<evidence type="ECO:0000313" key="3">
    <source>
        <dbReference type="EMBL" id="GJE98889.1"/>
    </source>
</evidence>
<dbReference type="Pfam" id="PF14040">
    <property type="entry name" value="DNase_NucA_NucB"/>
    <property type="match status" value="1"/>
</dbReference>
<evidence type="ECO:0000259" key="2">
    <source>
        <dbReference type="Pfam" id="PF14040"/>
    </source>
</evidence>
<protein>
    <recommendedName>
        <fullName evidence="2">Deoxyribonuclease NucA/NucB domain-containing protein</fullName>
    </recommendedName>
</protein>
<feature type="domain" description="Deoxyribonuclease NucA/NucB" evidence="2">
    <location>
        <begin position="117"/>
        <end position="193"/>
    </location>
</feature>
<dbReference type="OrthoDB" id="3043328at2759"/>
<proteinExistence type="predicted"/>
<comment type="caution">
    <text evidence="3">The sequence shown here is derived from an EMBL/GenBank/DDBJ whole genome shotgun (WGS) entry which is preliminary data.</text>
</comment>
<keyword evidence="4" id="KW-1185">Reference proteome</keyword>
<accession>A0A9P3LLN6</accession>
<reference evidence="3 4" key="1">
    <citation type="submission" date="2021-08" db="EMBL/GenBank/DDBJ databases">
        <title>Draft Genome Sequence of Phanerochaete sordida strain YK-624.</title>
        <authorList>
            <person name="Mori T."/>
            <person name="Dohra H."/>
            <person name="Suzuki T."/>
            <person name="Kawagishi H."/>
            <person name="Hirai H."/>
        </authorList>
    </citation>
    <scope>NUCLEOTIDE SEQUENCE [LARGE SCALE GENOMIC DNA]</scope>
    <source>
        <strain evidence="3 4">YK-624</strain>
    </source>
</reference>